<accession>A0A5C5XRL7</accession>
<dbReference type="GO" id="GO:0003723">
    <property type="term" value="F:RNA binding"/>
    <property type="evidence" value="ECO:0007669"/>
    <property type="project" value="InterPro"/>
</dbReference>
<dbReference type="PANTHER" id="PTHR21600">
    <property type="entry name" value="MITOCHONDRIAL RNA PSEUDOURIDINE SYNTHASE"/>
    <property type="match status" value="1"/>
</dbReference>
<organism evidence="4 5">
    <name type="scientific">Allorhodopirellula solitaria</name>
    <dbReference type="NCBI Taxonomy" id="2527987"/>
    <lineage>
        <taxon>Bacteria</taxon>
        <taxon>Pseudomonadati</taxon>
        <taxon>Planctomycetota</taxon>
        <taxon>Planctomycetia</taxon>
        <taxon>Pirellulales</taxon>
        <taxon>Pirellulaceae</taxon>
        <taxon>Allorhodopirellula</taxon>
    </lineage>
</organism>
<protein>
    <submittedName>
        <fullName evidence="4">Ribosomal large subunit pseudouridine synthase A</fullName>
        <ecNumber evidence="4">5.4.99.28</ecNumber>
    </submittedName>
</protein>
<dbReference type="EC" id="5.4.99.28" evidence="4"/>
<dbReference type="InterPro" id="IPR020103">
    <property type="entry name" value="PsdUridine_synth_cat_dom_sf"/>
</dbReference>
<dbReference type="AlphaFoldDB" id="A0A5C5XRL7"/>
<comment type="caution">
    <text evidence="4">The sequence shown here is derived from an EMBL/GenBank/DDBJ whole genome shotgun (WGS) entry which is preliminary data.</text>
</comment>
<dbReference type="GO" id="GO:0160151">
    <property type="term" value="F:tRNA pseudouridine(32) synthase activity"/>
    <property type="evidence" value="ECO:0007669"/>
    <property type="project" value="UniProtKB-EC"/>
</dbReference>
<keyword evidence="4" id="KW-0413">Isomerase</keyword>
<evidence type="ECO:0000259" key="3">
    <source>
        <dbReference type="Pfam" id="PF00849"/>
    </source>
</evidence>
<gene>
    <name evidence="4" type="primary">rluA_2</name>
    <name evidence="4" type="ORF">CA85_32100</name>
</gene>
<evidence type="ECO:0000256" key="2">
    <source>
        <dbReference type="SAM" id="MobiDB-lite"/>
    </source>
</evidence>
<dbReference type="InterPro" id="IPR006145">
    <property type="entry name" value="PsdUridine_synth_RsuA/RluA"/>
</dbReference>
<dbReference type="RefSeq" id="WP_146392136.1">
    <property type="nucleotide sequence ID" value="NZ_SJPK01000007.1"/>
</dbReference>
<name>A0A5C5XRL7_9BACT</name>
<proteinExistence type="inferred from homology"/>
<dbReference type="PROSITE" id="PS01129">
    <property type="entry name" value="PSI_RLU"/>
    <property type="match status" value="1"/>
</dbReference>
<dbReference type="EMBL" id="SJPK01000007">
    <property type="protein sequence ID" value="TWT65298.1"/>
    <property type="molecule type" value="Genomic_DNA"/>
</dbReference>
<dbReference type="Gene3D" id="3.30.2350.10">
    <property type="entry name" value="Pseudouridine synthase"/>
    <property type="match status" value="1"/>
</dbReference>
<evidence type="ECO:0000313" key="5">
    <source>
        <dbReference type="Proteomes" id="UP000318053"/>
    </source>
</evidence>
<dbReference type="Pfam" id="PF00849">
    <property type="entry name" value="PseudoU_synth_2"/>
    <property type="match status" value="1"/>
</dbReference>
<dbReference type="Proteomes" id="UP000318053">
    <property type="component" value="Unassembled WGS sequence"/>
</dbReference>
<evidence type="ECO:0000256" key="1">
    <source>
        <dbReference type="ARBA" id="ARBA00010876"/>
    </source>
</evidence>
<dbReference type="InterPro" id="IPR050188">
    <property type="entry name" value="RluA_PseudoU_synthase"/>
</dbReference>
<reference evidence="4 5" key="1">
    <citation type="submission" date="2019-02" db="EMBL/GenBank/DDBJ databases">
        <title>Deep-cultivation of Planctomycetes and their phenomic and genomic characterization uncovers novel biology.</title>
        <authorList>
            <person name="Wiegand S."/>
            <person name="Jogler M."/>
            <person name="Boedeker C."/>
            <person name="Pinto D."/>
            <person name="Vollmers J."/>
            <person name="Rivas-Marin E."/>
            <person name="Kohn T."/>
            <person name="Peeters S.H."/>
            <person name="Heuer A."/>
            <person name="Rast P."/>
            <person name="Oberbeckmann S."/>
            <person name="Bunk B."/>
            <person name="Jeske O."/>
            <person name="Meyerdierks A."/>
            <person name="Storesund J.E."/>
            <person name="Kallscheuer N."/>
            <person name="Luecker S."/>
            <person name="Lage O.M."/>
            <person name="Pohl T."/>
            <person name="Merkel B.J."/>
            <person name="Hornburger P."/>
            <person name="Mueller R.-W."/>
            <person name="Bruemmer F."/>
            <person name="Labrenz M."/>
            <person name="Spormann A.M."/>
            <person name="Op Den Camp H."/>
            <person name="Overmann J."/>
            <person name="Amann R."/>
            <person name="Jetten M.S.M."/>
            <person name="Mascher T."/>
            <person name="Medema M.H."/>
            <person name="Devos D.P."/>
            <person name="Kaster A.-K."/>
            <person name="Ovreas L."/>
            <person name="Rohde M."/>
            <person name="Galperin M.Y."/>
            <person name="Jogler C."/>
        </authorList>
    </citation>
    <scope>NUCLEOTIDE SEQUENCE [LARGE SCALE GENOMIC DNA]</scope>
    <source>
        <strain evidence="4 5">CA85</strain>
    </source>
</reference>
<comment type="similarity">
    <text evidence="1">Belongs to the pseudouridine synthase RluA family.</text>
</comment>
<evidence type="ECO:0000313" key="4">
    <source>
        <dbReference type="EMBL" id="TWT65298.1"/>
    </source>
</evidence>
<dbReference type="PANTHER" id="PTHR21600:SF87">
    <property type="entry name" value="RNA PSEUDOURIDYLATE SYNTHASE DOMAIN-CONTAINING PROTEIN 1"/>
    <property type="match status" value="1"/>
</dbReference>
<dbReference type="GO" id="GO:0000455">
    <property type="term" value="P:enzyme-directed rRNA pseudouridine synthesis"/>
    <property type="evidence" value="ECO:0007669"/>
    <property type="project" value="TreeGrafter"/>
</dbReference>
<feature type="domain" description="Pseudouridine synthase RsuA/RluA-like" evidence="3">
    <location>
        <begin position="101"/>
        <end position="253"/>
    </location>
</feature>
<feature type="region of interest" description="Disordered" evidence="2">
    <location>
        <begin position="305"/>
        <end position="329"/>
    </location>
</feature>
<dbReference type="SUPFAM" id="SSF55120">
    <property type="entry name" value="Pseudouridine synthase"/>
    <property type="match status" value="1"/>
</dbReference>
<keyword evidence="5" id="KW-1185">Reference proteome</keyword>
<dbReference type="OrthoDB" id="9784108at2"/>
<dbReference type="InterPro" id="IPR006224">
    <property type="entry name" value="PsdUridine_synth_RluA-like_CS"/>
</dbReference>
<sequence length="329" mass="36731">MKTIRFDPLPGCLPYLNERLMRVRQAQSGLPLIDFLCEFHPPTPRENWRRWIACGEITIGDQEVGEDRRVAAGERYRHVIPRYVEPAVSATIGILHADRALLVVDKPAPLPVHPSGRFYRNTLSMLLATAYPDDSLRIAHRLDANTTGVVIFTRTAAAASIVQPQFESRQVEKQYLTRVQGHVPWDEYRCDLEIGDAKSLGHRNTAGARIVNEGSQPADTLFRRLDRFQDGTSLLQATPITGRTNQIRVHAAAMGFPVVGDPFYATTVVDKSDRNRRPTQTLGVGDPVMCLHAWRIGLIHPDNAASEGTPQRCVYESPPPGWAQSNQSQ</sequence>